<evidence type="ECO:0000256" key="1">
    <source>
        <dbReference type="SAM" id="Phobius"/>
    </source>
</evidence>
<dbReference type="RefSeq" id="WP_191280486.1">
    <property type="nucleotide sequence ID" value="NZ_BNAD01000011.1"/>
</dbReference>
<feature type="transmembrane region" description="Helical" evidence="1">
    <location>
        <begin position="362"/>
        <end position="384"/>
    </location>
</feature>
<keyword evidence="1" id="KW-1133">Transmembrane helix</keyword>
<feature type="transmembrane region" description="Helical" evidence="1">
    <location>
        <begin position="338"/>
        <end position="356"/>
    </location>
</feature>
<keyword evidence="1" id="KW-0472">Membrane</keyword>
<feature type="transmembrane region" description="Helical" evidence="1">
    <location>
        <begin position="418"/>
        <end position="442"/>
    </location>
</feature>
<feature type="transmembrane region" description="Helical" evidence="1">
    <location>
        <begin position="260"/>
        <end position="279"/>
    </location>
</feature>
<protein>
    <recommendedName>
        <fullName evidence="4">Dolichyl-phosphate-mannose-protein mannosyltransferase</fullName>
    </recommendedName>
</protein>
<feature type="transmembrane region" description="Helical" evidence="1">
    <location>
        <begin position="127"/>
        <end position="148"/>
    </location>
</feature>
<dbReference type="Proteomes" id="UP000597341">
    <property type="component" value="Unassembled WGS sequence"/>
</dbReference>
<reference evidence="3" key="1">
    <citation type="journal article" date="2019" name="Int. J. Syst. Evol. Microbiol.">
        <title>The Global Catalogue of Microorganisms (GCM) 10K type strain sequencing project: providing services to taxonomists for standard genome sequencing and annotation.</title>
        <authorList>
            <consortium name="The Broad Institute Genomics Platform"/>
            <consortium name="The Broad Institute Genome Sequencing Center for Infectious Disease"/>
            <person name="Wu L."/>
            <person name="Ma J."/>
        </authorList>
    </citation>
    <scope>NUCLEOTIDE SEQUENCE [LARGE SCALE GENOMIC DNA]</scope>
    <source>
        <strain evidence="3">CGMCC 1.12791</strain>
    </source>
</reference>
<feature type="transmembrane region" description="Helical" evidence="1">
    <location>
        <begin position="160"/>
        <end position="178"/>
    </location>
</feature>
<organism evidence="2 3">
    <name type="scientific">Nocardioides flavus</name>
    <name type="common">ex Wang et al. 2016</name>
    <dbReference type="NCBI Taxonomy" id="2058780"/>
    <lineage>
        <taxon>Bacteria</taxon>
        <taxon>Bacillati</taxon>
        <taxon>Actinomycetota</taxon>
        <taxon>Actinomycetes</taxon>
        <taxon>Propionibacteriales</taxon>
        <taxon>Nocardioidaceae</taxon>
        <taxon>Nocardioides</taxon>
    </lineage>
</organism>
<feature type="transmembrane region" description="Helical" evidence="1">
    <location>
        <begin position="396"/>
        <end position="412"/>
    </location>
</feature>
<evidence type="ECO:0000313" key="3">
    <source>
        <dbReference type="Proteomes" id="UP000597341"/>
    </source>
</evidence>
<evidence type="ECO:0008006" key="4">
    <source>
        <dbReference type="Google" id="ProtNLM"/>
    </source>
</evidence>
<sequence>MPARPRVAIIPLLAVVVLGSLLAIIQVLSYPRLSPIDELSHLDYMYRSPTLLDPGDKVGQEAMHTQACRGVDADGFEPQRCRAGTVYDPDIYQENGFNTAATNTPLYYTADRVVAEVIRWVTPADELFVAGRAAGALWLALGVLLTALAGRRLGVRPLPLAAVLGVVVAAPAMTYASATVTPDAMGLAIGAGVLLAALRWEDRPSARGRAALLVVVAALAALVKLTNFVVVAGVALYLLLHRSRGGDEAPTTAGHRNRTVVALVTGGFALFCAGAWTLFSNARSSSDPDDVPDMATRFTVDAFPWRGLIDNALTLVQPLQSPWVAVGDPTLMWFSNGAAHLLITAGLLGAALFLPAGSREALLARCLVVAAVVFSLGLVVLGYVTAHMYFPLPNRYGLALVAPAAVVTASMLRTRTSVIAVSVLALIAVTMSLFRLIGLPWVPPT</sequence>
<proteinExistence type="predicted"/>
<keyword evidence="1" id="KW-0812">Transmembrane</keyword>
<comment type="caution">
    <text evidence="2">The sequence shown here is derived from an EMBL/GenBank/DDBJ whole genome shotgun (WGS) entry which is preliminary data.</text>
</comment>
<dbReference type="EMBL" id="BNAD01000011">
    <property type="protein sequence ID" value="GHE18592.1"/>
    <property type="molecule type" value="Genomic_DNA"/>
</dbReference>
<name>A0ABQ3HPN6_9ACTN</name>
<evidence type="ECO:0000313" key="2">
    <source>
        <dbReference type="EMBL" id="GHE18592.1"/>
    </source>
</evidence>
<accession>A0ABQ3HPN6</accession>
<feature type="transmembrane region" description="Helical" evidence="1">
    <location>
        <begin position="212"/>
        <end position="240"/>
    </location>
</feature>
<gene>
    <name evidence="2" type="ORF">GCM10011376_32020</name>
</gene>
<keyword evidence="3" id="KW-1185">Reference proteome</keyword>